<protein>
    <submittedName>
        <fullName evidence="4">Response regulator receiver domain-containing protein</fullName>
    </submittedName>
</protein>
<evidence type="ECO:0000313" key="4">
    <source>
        <dbReference type="EMBL" id="SDE82741.1"/>
    </source>
</evidence>
<dbReference type="Gene3D" id="3.40.50.2300">
    <property type="match status" value="1"/>
</dbReference>
<dbReference type="InterPro" id="IPR050595">
    <property type="entry name" value="Bact_response_regulator"/>
</dbReference>
<dbReference type="PANTHER" id="PTHR44591">
    <property type="entry name" value="STRESS RESPONSE REGULATOR PROTEIN 1"/>
    <property type="match status" value="1"/>
</dbReference>
<dbReference type="InterPro" id="IPR001789">
    <property type="entry name" value="Sig_transdc_resp-reg_receiver"/>
</dbReference>
<dbReference type="AlphaFoldDB" id="A0A1G7G3N6"/>
<sequence length="145" mass="15780">MLHMLRSRAHPADFWGIALQDAPIILVIEDDRDLQMMVEDALRDGGYEPAIAGSGEEALTLLKAFRTKYSALVTDIRLLGRLDGWRVARGAREIDPSFPVLYITGGGGDEWPTRGVPDSVLLNKPFSPDELVAAVAKLLKNGAPA</sequence>
<dbReference type="Pfam" id="PF00072">
    <property type="entry name" value="Response_reg"/>
    <property type="match status" value="1"/>
</dbReference>
<dbReference type="Proteomes" id="UP000199245">
    <property type="component" value="Unassembled WGS sequence"/>
</dbReference>
<feature type="domain" description="Response regulatory" evidence="3">
    <location>
        <begin position="24"/>
        <end position="139"/>
    </location>
</feature>
<accession>A0A1G7G3N6</accession>
<name>A0A1G7G3N6_9BRAD</name>
<reference evidence="4 5" key="1">
    <citation type="submission" date="2016-10" db="EMBL/GenBank/DDBJ databases">
        <authorList>
            <person name="de Groot N.N."/>
        </authorList>
    </citation>
    <scope>NUCLEOTIDE SEQUENCE [LARGE SCALE GENOMIC DNA]</scope>
    <source>
        <strain evidence="4 5">R5</strain>
    </source>
</reference>
<gene>
    <name evidence="4" type="ORF">SAMN05216337_103632</name>
</gene>
<dbReference type="PROSITE" id="PS50110">
    <property type="entry name" value="RESPONSE_REGULATORY"/>
    <property type="match status" value="1"/>
</dbReference>
<dbReference type="SUPFAM" id="SSF52172">
    <property type="entry name" value="CheY-like"/>
    <property type="match status" value="1"/>
</dbReference>
<organism evidence="4 5">
    <name type="scientific">Bradyrhizobium brasilense</name>
    <dbReference type="NCBI Taxonomy" id="1419277"/>
    <lineage>
        <taxon>Bacteria</taxon>
        <taxon>Pseudomonadati</taxon>
        <taxon>Pseudomonadota</taxon>
        <taxon>Alphaproteobacteria</taxon>
        <taxon>Hyphomicrobiales</taxon>
        <taxon>Nitrobacteraceae</taxon>
        <taxon>Bradyrhizobium</taxon>
    </lineage>
</organism>
<dbReference type="GO" id="GO:0000160">
    <property type="term" value="P:phosphorelay signal transduction system"/>
    <property type="evidence" value="ECO:0007669"/>
    <property type="project" value="InterPro"/>
</dbReference>
<dbReference type="InterPro" id="IPR011006">
    <property type="entry name" value="CheY-like_superfamily"/>
</dbReference>
<evidence type="ECO:0000259" key="3">
    <source>
        <dbReference type="PROSITE" id="PS50110"/>
    </source>
</evidence>
<evidence type="ECO:0000256" key="2">
    <source>
        <dbReference type="PROSITE-ProRule" id="PRU00169"/>
    </source>
</evidence>
<dbReference type="SMART" id="SM00448">
    <property type="entry name" value="REC"/>
    <property type="match status" value="1"/>
</dbReference>
<dbReference type="PANTHER" id="PTHR44591:SF21">
    <property type="entry name" value="TWO-COMPONENT RESPONSE REGULATOR"/>
    <property type="match status" value="1"/>
</dbReference>
<dbReference type="EMBL" id="FMZW01000036">
    <property type="protein sequence ID" value="SDE82741.1"/>
    <property type="molecule type" value="Genomic_DNA"/>
</dbReference>
<feature type="modified residue" description="4-aspartylphosphate" evidence="2">
    <location>
        <position position="75"/>
    </location>
</feature>
<evidence type="ECO:0000313" key="5">
    <source>
        <dbReference type="Proteomes" id="UP000199245"/>
    </source>
</evidence>
<keyword evidence="1 2" id="KW-0597">Phosphoprotein</keyword>
<evidence type="ECO:0000256" key="1">
    <source>
        <dbReference type="ARBA" id="ARBA00022553"/>
    </source>
</evidence>
<proteinExistence type="predicted"/>